<accession>F8N4R7</accession>
<name>F8N4R7_NEUT8</name>
<dbReference type="HOGENOM" id="CLU_2688410_0_0_1"/>
<dbReference type="EMBL" id="GL891382">
    <property type="protein sequence ID" value="EGO51904.1"/>
    <property type="molecule type" value="Genomic_DNA"/>
</dbReference>
<dbReference type="RefSeq" id="XP_009855546.1">
    <property type="nucleotide sequence ID" value="XM_009857244.1"/>
</dbReference>
<dbReference type="VEuPathDB" id="FungiDB:NEUTE1DRAFT_89695"/>
<sequence length="75" mass="8136">MQALLPRSIAAAARSRFLFCCRSGRGLATLFNLKSLSFSLLAGLEAERYLEPAAQGWGVVVVFGMNERGSENKSN</sequence>
<protein>
    <submittedName>
        <fullName evidence="1">Uncharacterized protein</fullName>
    </submittedName>
</protein>
<reference evidence="2" key="1">
    <citation type="journal article" date="2011" name="Genetics">
        <title>Massive changes in genome architecture accompany the transition to self-fertility in the filamentous fungus Neurospora tetrasperma.</title>
        <authorList>
            <person name="Ellison C.E."/>
            <person name="Stajich J.E."/>
            <person name="Jacobson D.J."/>
            <person name="Natvig D.O."/>
            <person name="Lapidus A."/>
            <person name="Foster B."/>
            <person name="Aerts A."/>
            <person name="Riley R."/>
            <person name="Lindquist E.A."/>
            <person name="Grigoriev I.V."/>
            <person name="Taylor J.W."/>
        </authorList>
    </citation>
    <scope>NUCLEOTIDE SEQUENCE [LARGE SCALE GENOMIC DNA]</scope>
    <source>
        <strain evidence="2">FGSC 2508 / P0657</strain>
    </source>
</reference>
<gene>
    <name evidence="1" type="ORF">NEUTE1DRAFT_89695</name>
</gene>
<organism evidence="1 2">
    <name type="scientific">Neurospora tetrasperma (strain FGSC 2508 / ATCC MYA-4615 / P0657)</name>
    <dbReference type="NCBI Taxonomy" id="510951"/>
    <lineage>
        <taxon>Eukaryota</taxon>
        <taxon>Fungi</taxon>
        <taxon>Dikarya</taxon>
        <taxon>Ascomycota</taxon>
        <taxon>Pezizomycotina</taxon>
        <taxon>Sordariomycetes</taxon>
        <taxon>Sordariomycetidae</taxon>
        <taxon>Sordariales</taxon>
        <taxon>Sordariaceae</taxon>
        <taxon>Neurospora</taxon>
    </lineage>
</organism>
<dbReference type="Proteomes" id="UP000008065">
    <property type="component" value="Unassembled WGS sequence"/>
</dbReference>
<proteinExistence type="predicted"/>
<evidence type="ECO:0000313" key="2">
    <source>
        <dbReference type="Proteomes" id="UP000008065"/>
    </source>
</evidence>
<dbReference type="AlphaFoldDB" id="F8N4R7"/>
<keyword evidence="2" id="KW-1185">Reference proteome</keyword>
<dbReference type="GeneID" id="20831242"/>
<dbReference type="KEGG" id="nte:NEUTE1DRAFT89695"/>
<evidence type="ECO:0000313" key="1">
    <source>
        <dbReference type="EMBL" id="EGO51904.1"/>
    </source>
</evidence>